<sequence>MKYKYLCVLLALMPIEFIGAYVNYTSSSLLGYIPYLIISTLISLHIFKNTIKKVRLY</sequence>
<evidence type="ECO:0000313" key="2">
    <source>
        <dbReference type="EMBL" id="UEX90237.1"/>
    </source>
</evidence>
<organism evidence="2 3">
    <name type="scientific">Staphylococcus ratti</name>
    <dbReference type="NCBI Taxonomy" id="2892440"/>
    <lineage>
        <taxon>Bacteria</taxon>
        <taxon>Bacillati</taxon>
        <taxon>Bacillota</taxon>
        <taxon>Bacilli</taxon>
        <taxon>Bacillales</taxon>
        <taxon>Staphylococcaceae</taxon>
        <taxon>Staphylococcus</taxon>
    </lineage>
</organism>
<keyword evidence="1" id="KW-0472">Membrane</keyword>
<dbReference type="EMBL" id="CP086654">
    <property type="protein sequence ID" value="UEX90237.1"/>
    <property type="molecule type" value="Genomic_DNA"/>
</dbReference>
<proteinExistence type="predicted"/>
<evidence type="ECO:0000256" key="1">
    <source>
        <dbReference type="SAM" id="Phobius"/>
    </source>
</evidence>
<dbReference type="Proteomes" id="UP001197626">
    <property type="component" value="Chromosome"/>
</dbReference>
<feature type="transmembrane region" description="Helical" evidence="1">
    <location>
        <begin position="29"/>
        <end position="47"/>
    </location>
</feature>
<keyword evidence="3" id="KW-1185">Reference proteome</keyword>
<protein>
    <submittedName>
        <fullName evidence="2">Uncharacterized protein</fullName>
    </submittedName>
</protein>
<accession>A0ABY3PD70</accession>
<gene>
    <name evidence="2" type="ORF">LN051_00770</name>
</gene>
<name>A0ABY3PD70_9STAP</name>
<evidence type="ECO:0000313" key="3">
    <source>
        <dbReference type="Proteomes" id="UP001197626"/>
    </source>
</evidence>
<dbReference type="RefSeq" id="WP_229292733.1">
    <property type="nucleotide sequence ID" value="NZ_CP086654.1"/>
</dbReference>
<keyword evidence="1" id="KW-0812">Transmembrane</keyword>
<reference evidence="2 3" key="1">
    <citation type="journal article" date="2022" name="Pathogens">
        <title>Staphylococcus ratti sp. nov. Isolated from a Lab Rat.</title>
        <authorList>
            <person name="Kovarovic V."/>
            <person name="Sedlacek I."/>
            <person name="Petras P."/>
            <person name="Kralova S."/>
            <person name="Maslanova I."/>
            <person name="Svec P."/>
            <person name="Neumann-Schaal M."/>
            <person name="Botka T."/>
            <person name="Gelbicova T."/>
            <person name="Stankova E."/>
            <person name="Doskar J."/>
            <person name="Pantucek R."/>
        </authorList>
    </citation>
    <scope>NUCLEOTIDE SEQUENCE [LARGE SCALE GENOMIC DNA]</scope>
    <source>
        <strain evidence="2 3">CCM 9025</strain>
    </source>
</reference>
<keyword evidence="1" id="KW-1133">Transmembrane helix</keyword>